<protein>
    <submittedName>
        <fullName evidence="1">Uncharacterized protein</fullName>
    </submittedName>
</protein>
<accession>A0A975B2A6</accession>
<evidence type="ECO:0000313" key="1">
    <source>
        <dbReference type="EMBL" id="QSZ42835.1"/>
    </source>
</evidence>
<dbReference type="EMBL" id="CP046072">
    <property type="protein sequence ID" value="QSZ42835.1"/>
    <property type="molecule type" value="Genomic_DNA"/>
</dbReference>
<dbReference type="KEGG" id="saqt:GJV85_12185"/>
<organism evidence="1 2">
    <name type="scientific">Sulfurimonas aquatica</name>
    <dbReference type="NCBI Taxonomy" id="2672570"/>
    <lineage>
        <taxon>Bacteria</taxon>
        <taxon>Pseudomonadati</taxon>
        <taxon>Campylobacterota</taxon>
        <taxon>Epsilonproteobacteria</taxon>
        <taxon>Campylobacterales</taxon>
        <taxon>Sulfurimonadaceae</taxon>
        <taxon>Sulfurimonas</taxon>
    </lineage>
</organism>
<dbReference type="RefSeq" id="WP_207561646.1">
    <property type="nucleotide sequence ID" value="NZ_CP046072.1"/>
</dbReference>
<evidence type="ECO:0000313" key="2">
    <source>
        <dbReference type="Proteomes" id="UP000671852"/>
    </source>
</evidence>
<reference evidence="1" key="2">
    <citation type="submission" date="2021-04" db="EMBL/GenBank/DDBJ databases">
        <title>Isolation and characterization of a novel species of the genus Sulfurimonas.</title>
        <authorList>
            <person name="Fukui M."/>
        </authorList>
    </citation>
    <scope>NUCLEOTIDE SEQUENCE</scope>
    <source>
        <strain evidence="1">H1576</strain>
    </source>
</reference>
<name>A0A975B2A6_9BACT</name>
<dbReference type="AlphaFoldDB" id="A0A975B2A6"/>
<reference evidence="1" key="1">
    <citation type="submission" date="2019-11" db="EMBL/GenBank/DDBJ databases">
        <authorList>
            <person name="Kojima H."/>
        </authorList>
    </citation>
    <scope>NUCLEOTIDE SEQUENCE</scope>
    <source>
        <strain evidence="1">H1576</strain>
    </source>
</reference>
<keyword evidence="2" id="KW-1185">Reference proteome</keyword>
<gene>
    <name evidence="1" type="ORF">GJV85_12185</name>
</gene>
<sequence length="232" mass="26914">MNQCKATIISDATIEKIYNVDNLSKINIDYNNCDDVTKIKHVCISLYDKNGNIINHKQKLRYKCSLDLEYIPVVREYYADKKLRGKSNSGKVAYHHIFALSVKGDGTARQIANNENELYKANSFKEIHIDATADGIIVWPRMGFEYVNPTDLDIFMTKFDMYLDEYRADIDTNLKDEILDAIEKDGIKDLDKNLFSYLKSPEQPSSYLSFSDWYEKNTPTNETLLELYKEVK</sequence>
<dbReference type="Proteomes" id="UP000671852">
    <property type="component" value="Chromosome"/>
</dbReference>
<proteinExistence type="predicted"/>